<organism evidence="10">
    <name type="scientific">Retortamonas sp. Vale</name>
    <dbReference type="NCBI Taxonomy" id="460175"/>
    <lineage>
        <taxon>Eukaryota</taxon>
        <taxon>Metamonada</taxon>
        <taxon>Retortamonadidae</taxon>
        <taxon>Retortamonas</taxon>
    </lineage>
</organism>
<feature type="binding site" evidence="8">
    <location>
        <position position="776"/>
    </location>
    <ligand>
        <name>[4Fe-4S] cluster</name>
        <dbReference type="ChEBI" id="CHEBI:49883"/>
        <label>1</label>
    </ligand>
</feature>
<dbReference type="GO" id="GO:0016903">
    <property type="term" value="F:oxidoreductase activity, acting on the aldehyde or oxo group of donors"/>
    <property type="evidence" value="ECO:0007669"/>
    <property type="project" value="InterPro"/>
</dbReference>
<dbReference type="PROSITE" id="PS51379">
    <property type="entry name" value="4FE4S_FER_2"/>
    <property type="match status" value="2"/>
</dbReference>
<feature type="binding site" evidence="8">
    <location>
        <position position="766"/>
    </location>
    <ligand>
        <name>[4Fe-4S] cluster</name>
        <dbReference type="ChEBI" id="CHEBI:49883"/>
        <label>2</label>
    </ligand>
</feature>
<feature type="binding site" evidence="8">
    <location>
        <position position="867"/>
    </location>
    <ligand>
        <name>[4Fe-4S] cluster</name>
        <dbReference type="ChEBI" id="CHEBI:49883"/>
        <label>3</label>
    </ligand>
</feature>
<dbReference type="InterPro" id="IPR011766">
    <property type="entry name" value="TPP_enzyme_TPP-bd"/>
</dbReference>
<dbReference type="FunFam" id="3.40.50.920:FF:000007">
    <property type="entry name" value="Pyruvate:ferredoxin (Flavodoxin) oxidoreductase"/>
    <property type="match status" value="1"/>
</dbReference>
<keyword evidence="4" id="KW-0249">Electron transport</keyword>
<dbReference type="SMART" id="SM00890">
    <property type="entry name" value="EKR"/>
    <property type="match status" value="1"/>
</dbReference>
<evidence type="ECO:0000256" key="5">
    <source>
        <dbReference type="ARBA" id="ARBA00023002"/>
    </source>
</evidence>
<feature type="binding site" evidence="8">
    <location>
        <position position="772"/>
    </location>
    <ligand>
        <name>[4Fe-4S] cluster</name>
        <dbReference type="ChEBI" id="CHEBI:49883"/>
        <label>2</label>
    </ligand>
</feature>
<dbReference type="Gene3D" id="3.40.920.10">
    <property type="entry name" value="Pyruvate-ferredoxin oxidoreductase, PFOR, domain III"/>
    <property type="match status" value="1"/>
</dbReference>
<dbReference type="FunFam" id="3.40.920.10:FF:000001">
    <property type="entry name" value="Pyruvate:ferredoxin (Flavodoxin) oxidoreductase"/>
    <property type="match status" value="1"/>
</dbReference>
<evidence type="ECO:0000256" key="4">
    <source>
        <dbReference type="ARBA" id="ARBA00022982"/>
    </source>
</evidence>
<dbReference type="InterPro" id="IPR050722">
    <property type="entry name" value="Pyruvate:ferred/Flavod_OxRd"/>
</dbReference>
<dbReference type="CDD" id="cd07034">
    <property type="entry name" value="TPP_PYR_PFOR_IOR-alpha_like"/>
    <property type="match status" value="1"/>
</dbReference>
<feature type="binding site" evidence="8">
    <location>
        <position position="705"/>
    </location>
    <ligand>
        <name>[4Fe-4S] cluster</name>
        <dbReference type="ChEBI" id="CHEBI:49883"/>
        <label>1</label>
    </ligand>
</feature>
<dbReference type="InterPro" id="IPR017900">
    <property type="entry name" value="4Fe4S_Fe_S_CS"/>
</dbReference>
<comment type="cofactor">
    <cofactor evidence="8">
        <name>[4Fe-4S] cluster</name>
        <dbReference type="ChEBI" id="CHEBI:49883"/>
    </cofactor>
    <text evidence="8">Binds 3 [4Fe-4S] clusters per subunit.</text>
</comment>
<keyword evidence="5" id="KW-0560">Oxidoreductase</keyword>
<dbReference type="Gene3D" id="3.40.50.970">
    <property type="match status" value="2"/>
</dbReference>
<feature type="binding site" evidence="8">
    <location>
        <position position="715"/>
    </location>
    <ligand>
        <name>[4Fe-4S] cluster</name>
        <dbReference type="ChEBI" id="CHEBI:49883"/>
        <label>2</label>
    </ligand>
</feature>
<dbReference type="GO" id="GO:0022900">
    <property type="term" value="P:electron transport chain"/>
    <property type="evidence" value="ECO:0007669"/>
    <property type="project" value="InterPro"/>
</dbReference>
<evidence type="ECO:0000256" key="6">
    <source>
        <dbReference type="ARBA" id="ARBA00023004"/>
    </source>
</evidence>
<feature type="binding site" evidence="8">
    <location>
        <position position="839"/>
    </location>
    <ligand>
        <name>[4Fe-4S] cluster</name>
        <dbReference type="ChEBI" id="CHEBI:49883"/>
        <label>3</label>
    </ligand>
</feature>
<evidence type="ECO:0000259" key="9">
    <source>
        <dbReference type="PROSITE" id="PS51379"/>
    </source>
</evidence>
<dbReference type="PIRSF" id="PIRSF000159">
    <property type="entry name" value="NifJ"/>
    <property type="match status" value="1"/>
</dbReference>
<dbReference type="GO" id="GO:0030976">
    <property type="term" value="F:thiamine pyrophosphate binding"/>
    <property type="evidence" value="ECO:0007669"/>
    <property type="project" value="InterPro"/>
</dbReference>
<keyword evidence="7 8" id="KW-0411">Iron-sulfur</keyword>
<dbReference type="FunFam" id="3.40.50.970:FF:000012">
    <property type="entry name" value="Pyruvate:ferredoxin (Flavodoxin) oxidoreductase"/>
    <property type="match status" value="1"/>
</dbReference>
<dbReference type="InterPro" id="IPR033412">
    <property type="entry name" value="PFOR_II"/>
</dbReference>
<dbReference type="SUPFAM" id="SSF54862">
    <property type="entry name" value="4Fe-4S ferredoxins"/>
    <property type="match status" value="1"/>
</dbReference>
<feature type="binding site" evidence="8">
    <location>
        <position position="711"/>
    </location>
    <ligand>
        <name>[4Fe-4S] cluster</name>
        <dbReference type="ChEBI" id="CHEBI:49883"/>
        <label>1</label>
    </ligand>
</feature>
<dbReference type="SUPFAM" id="SSF52922">
    <property type="entry name" value="TK C-terminal domain-like"/>
    <property type="match status" value="1"/>
</dbReference>
<feature type="binding site" evidence="8">
    <location>
        <position position="842"/>
    </location>
    <ligand>
        <name>[4Fe-4S] cluster</name>
        <dbReference type="ChEBI" id="CHEBI:49883"/>
        <label>3</label>
    </ligand>
</feature>
<dbReference type="AlphaFoldDB" id="B0F473"/>
<dbReference type="InterPro" id="IPR029061">
    <property type="entry name" value="THDP-binding"/>
</dbReference>
<dbReference type="InterPro" id="IPR002880">
    <property type="entry name" value="Pyrv_Fd/Flavodoxin_OxRdtase_N"/>
</dbReference>
<evidence type="ECO:0000256" key="2">
    <source>
        <dbReference type="ARBA" id="ARBA00022485"/>
    </source>
</evidence>
<dbReference type="GO" id="GO:0051539">
    <property type="term" value="F:4 iron, 4 sulfur cluster binding"/>
    <property type="evidence" value="ECO:0007669"/>
    <property type="project" value="UniProtKB-KW"/>
</dbReference>
<accession>B0F473</accession>
<sequence>MSVKFSPIDGNCAAAHTAYFFSDVSAIYPITPSSPMAEYIDSWASQGRLNAFGQIVRVEEMNSEAGAAGALHGSMCAGALTTTYTASQGLLLMIPNLYKIAGEHLPAVFHVAARTLATHALAIHGDHSDIMACRQTGVAMLMSSDVQEAMDLAIAAHIAAIKGSHPVMHAFDGFRTSHTIKKVELIDYERIRPFVPYAEIEKFRETGLNPAHPIARGSCMGPPVFMQAGEADNKHYLALPGVFEAALKDVEAITGRSYHLFDYIGHPEAEDLIILMGSGANTALEAVNYLTAKGEKVGAIIVHLYRPFSAEHFLAAMPKTVKRIAVLDRCKEFTASAEPLKLDVTEVLVTSGRIADIKRLIGGRYAQASKDFIPGDVLAIFKNLRSEQPLNHFTVGINDDVTALSLAREDCVSLVPEGTVQCMFFGMGSDGTVGANKNAIKIIADQTPLYAQGYFDYDSFKAGGFTTSHLRFGPKPITSEYYVYDADFTAVSQPAYWSRYNTVLVKNCKPGSILPLNSSAKTVEEVTDAMPKEMRGMIAAKKLRVKIMDASAIALKAGLPGRINSAMQTAFFLLSGVLPADDAIEIWKKTIIKTFSKKGEDVVRKNIGSVDATLEEGAIFNLEYPANWGEFADGHEVKEYQHRFHRLTDNAPAFIRDVFMPTCLGKGEELPASAFKIGGSMMTGTAKYAKRGIAVKVPLWDESTCIQCNQCVSACPHAVIRPYLVNAEEEEKLPGNVRSHLVPSKNMTAKEKGEFKFIIQPSPYDCTGCGVCVAVCPTAKKGTLKMELIQDVIEVENHKFEALDSIVANKAENWTIEEVCARPGTIGFRTPLFEYHGACAGCGETAYITQMCRLFGDRLIIANATGCSSIYGFSFPYSPYSTNSKGRGPAWGNSLFEDNAEFGYGMLAAIGQRRNAALQAVEKLAAKGVCADEAKAWMENFSKVEESETTGKALLEALKASKSEEEEVKYLLQPSVSELFPRPLILIQGGDGWAYDIGFGGVDHVLGTGMDITIMVLDTEVYSNTGGQCSHATPIGAVARFAQAGKENNKKDIGMIAMAYPNTYVASISFNANPRHALRCMREAMEWRGPSLLLCYSPCMEHGIIAGGLASSAKQQKVVVDTGYWLLYDRHPERGLELVSKKPTMPVADFLALETRFVILSKQKPERAADLNKKLQEFIDARFERYTKIAEQKI</sequence>
<dbReference type="InterPro" id="IPR017896">
    <property type="entry name" value="4Fe4S_Fe-S-bd"/>
</dbReference>
<dbReference type="Gene3D" id="3.40.50.920">
    <property type="match status" value="1"/>
</dbReference>
<keyword evidence="10" id="KW-0670">Pyruvate</keyword>
<dbReference type="Pfam" id="PF01558">
    <property type="entry name" value="POR"/>
    <property type="match status" value="1"/>
</dbReference>
<dbReference type="PANTHER" id="PTHR32154:SF0">
    <property type="entry name" value="PYRUVATE-FLAVODOXIN OXIDOREDUCTASE-RELATED"/>
    <property type="match status" value="1"/>
</dbReference>
<keyword evidence="1" id="KW-0813">Transport</keyword>
<feature type="binding site" evidence="8">
    <location>
        <position position="708"/>
    </location>
    <ligand>
        <name>[4Fe-4S] cluster</name>
        <dbReference type="ChEBI" id="CHEBI:49883"/>
        <label>1</label>
    </ligand>
</feature>
<evidence type="ECO:0000256" key="8">
    <source>
        <dbReference type="PIRSR" id="PIRSR000159-50"/>
    </source>
</evidence>
<feature type="binding site" evidence="8">
    <location>
        <position position="769"/>
    </location>
    <ligand>
        <name>[4Fe-4S] cluster</name>
        <dbReference type="ChEBI" id="CHEBI:49883"/>
        <label>2</label>
    </ligand>
</feature>
<dbReference type="Gene3D" id="3.30.70.20">
    <property type="match status" value="1"/>
</dbReference>
<dbReference type="Pfam" id="PF01855">
    <property type="entry name" value="POR_N"/>
    <property type="match status" value="1"/>
</dbReference>
<dbReference type="InterPro" id="IPR019456">
    <property type="entry name" value="Pyrv-flavodox_OxRtase_EKR"/>
</dbReference>
<keyword evidence="6 8" id="KW-0408">Iron</keyword>
<dbReference type="PANTHER" id="PTHR32154">
    <property type="entry name" value="PYRUVATE-FLAVODOXIN OXIDOREDUCTASE-RELATED"/>
    <property type="match status" value="1"/>
</dbReference>
<dbReference type="InterPro" id="IPR002869">
    <property type="entry name" value="Pyrv_flavodox_OxRed_cen"/>
</dbReference>
<dbReference type="InterPro" id="IPR009014">
    <property type="entry name" value="Transketo_C/PFOR_II"/>
</dbReference>
<evidence type="ECO:0000256" key="3">
    <source>
        <dbReference type="ARBA" id="ARBA00022723"/>
    </source>
</evidence>
<feature type="domain" description="4Fe-4S ferredoxin-type" evidence="9">
    <location>
        <begin position="755"/>
        <end position="789"/>
    </location>
</feature>
<dbReference type="Pfam" id="PF17147">
    <property type="entry name" value="PFOR_II"/>
    <property type="match status" value="1"/>
</dbReference>
<dbReference type="Pfam" id="PF02775">
    <property type="entry name" value="TPP_enzyme_C"/>
    <property type="match status" value="1"/>
</dbReference>
<feature type="domain" description="4Fe-4S ferredoxin-type" evidence="9">
    <location>
        <begin position="696"/>
        <end position="725"/>
    </location>
</feature>
<dbReference type="PROSITE" id="PS00198">
    <property type="entry name" value="4FE4S_FER_1"/>
    <property type="match status" value="1"/>
</dbReference>
<dbReference type="InterPro" id="IPR011895">
    <property type="entry name" value="Pyrv_flavodox_OxRed"/>
</dbReference>
<dbReference type="EMBL" id="EU086498">
    <property type="protein sequence ID" value="ABW76111.1"/>
    <property type="molecule type" value="mRNA"/>
</dbReference>
<keyword evidence="2 8" id="KW-0004">4Fe-4S</keyword>
<dbReference type="GO" id="GO:0006979">
    <property type="term" value="P:response to oxidative stress"/>
    <property type="evidence" value="ECO:0007669"/>
    <property type="project" value="TreeGrafter"/>
</dbReference>
<dbReference type="NCBIfam" id="TIGR02176">
    <property type="entry name" value="pyruv_ox_red"/>
    <property type="match status" value="1"/>
</dbReference>
<dbReference type="SUPFAM" id="SSF53323">
    <property type="entry name" value="Pyruvate-ferredoxin oxidoreductase, PFOR, domain III"/>
    <property type="match status" value="1"/>
</dbReference>
<evidence type="ECO:0000256" key="1">
    <source>
        <dbReference type="ARBA" id="ARBA00022448"/>
    </source>
</evidence>
<dbReference type="SUPFAM" id="SSF52518">
    <property type="entry name" value="Thiamin diphosphate-binding fold (THDP-binding)"/>
    <property type="match status" value="2"/>
</dbReference>
<keyword evidence="3 8" id="KW-0479">Metal-binding</keyword>
<reference evidence="10" key="1">
    <citation type="journal article" date="2008" name="PLoS ONE">
        <title>Genetic Evidence for a Mitochondriate Ancestry in the 'Amitochondriate' Flagellate Trimastix pyriformis.</title>
        <authorList>
            <person name="Hampl V."/>
            <person name="Silberman J.D."/>
            <person name="Stechmann A."/>
            <person name="Diaz-Trivino S."/>
            <person name="Johnson P.J."/>
            <person name="Roger A.J."/>
        </authorList>
    </citation>
    <scope>NUCLEOTIDE SEQUENCE</scope>
    <source>
        <strain evidence="10">Vale</strain>
    </source>
</reference>
<dbReference type="Pfam" id="PF10371">
    <property type="entry name" value="EKR"/>
    <property type="match status" value="1"/>
</dbReference>
<name>B0F473_9EUKA</name>
<evidence type="ECO:0000256" key="7">
    <source>
        <dbReference type="ARBA" id="ARBA00023014"/>
    </source>
</evidence>
<proteinExistence type="evidence at transcript level"/>
<protein>
    <submittedName>
        <fullName evidence="10">Pyruvate:ferredoxin oxidoreductase</fullName>
    </submittedName>
</protein>
<dbReference type="Pfam" id="PF12838">
    <property type="entry name" value="Fer4_7"/>
    <property type="match status" value="1"/>
</dbReference>
<evidence type="ECO:0000313" key="10">
    <source>
        <dbReference type="EMBL" id="ABW76111.1"/>
    </source>
</evidence>
<feature type="binding site" evidence="8">
    <location>
        <position position="1099"/>
    </location>
    <ligand>
        <name>[4Fe-4S] cluster</name>
        <dbReference type="ChEBI" id="CHEBI:49883"/>
        <label>3</label>
    </ligand>
</feature>
<dbReference type="InterPro" id="IPR019752">
    <property type="entry name" value="Pyrv/ketoisovalerate_OxRed_cat"/>
</dbReference>
<dbReference type="GO" id="GO:0005506">
    <property type="term" value="F:iron ion binding"/>
    <property type="evidence" value="ECO:0007669"/>
    <property type="project" value="InterPro"/>
</dbReference>